<dbReference type="Gene3D" id="3.90.180.10">
    <property type="entry name" value="Medium-chain alcohol dehydrogenases, catalytic domain"/>
    <property type="match status" value="2"/>
</dbReference>
<dbReference type="Pfam" id="PF13602">
    <property type="entry name" value="ADH_zinc_N_2"/>
    <property type="match status" value="1"/>
</dbReference>
<feature type="domain" description="Enoyl reductase (ER)" evidence="2">
    <location>
        <begin position="1"/>
        <end position="335"/>
    </location>
</feature>
<accession>A0A239D2X1</accession>
<evidence type="ECO:0000259" key="2">
    <source>
        <dbReference type="SMART" id="SM00829"/>
    </source>
</evidence>
<proteinExistence type="predicted"/>
<evidence type="ECO:0000256" key="1">
    <source>
        <dbReference type="ARBA" id="ARBA00022857"/>
    </source>
</evidence>
<dbReference type="PANTHER" id="PTHR44154:SF1">
    <property type="entry name" value="QUINONE OXIDOREDUCTASE"/>
    <property type="match status" value="1"/>
</dbReference>
<sequence>MELATPEAGPGQVRVRVKAAGVQPFDCAVRAGWTPPGVTGDLPRVPGNEFAGVIDQVGGAVTGQAAVGGTAGQEAVAGQVGGAVGQEAVAGQVGEAAGQGAVVGASSDAMAGPGGVTIGTEVLGFGRLDAYAEYIVVPADQVVVKPAGMPWEVAGGFSAGAQTAHIALETLGVGKGHTVVIHGAAGAVGTIAVQLAVDRGATVIGTGRPANHEYLRGLGAIPVAYGEGLLERIREAAPDGVDAALDAAGGDALVVSLALVADRGRILTLVEHGKAAELGIRVTPPSRSAARLAELADLHTRGQLRVHVRATYPLERAADAHRDVETGHGRGKVVITMD</sequence>
<dbReference type="InterPro" id="IPR036291">
    <property type="entry name" value="NAD(P)-bd_dom_sf"/>
</dbReference>
<keyword evidence="1" id="KW-0521">NADP</keyword>
<dbReference type="SMART" id="SM00829">
    <property type="entry name" value="PKS_ER"/>
    <property type="match status" value="1"/>
</dbReference>
<reference evidence="3 4" key="1">
    <citation type="submission" date="2017-06" db="EMBL/GenBank/DDBJ databases">
        <authorList>
            <person name="Kim H.J."/>
            <person name="Triplett B.A."/>
        </authorList>
    </citation>
    <scope>NUCLEOTIDE SEQUENCE [LARGE SCALE GENOMIC DNA]</scope>
    <source>
        <strain evidence="3 4">DSM 43151</strain>
    </source>
</reference>
<dbReference type="AlphaFoldDB" id="A0A239D2X1"/>
<evidence type="ECO:0000313" key="3">
    <source>
        <dbReference type="EMBL" id="SNS26492.1"/>
    </source>
</evidence>
<evidence type="ECO:0000313" key="4">
    <source>
        <dbReference type="Proteomes" id="UP000198415"/>
    </source>
</evidence>
<keyword evidence="4" id="KW-1185">Reference proteome</keyword>
<dbReference type="InterPro" id="IPR020843">
    <property type="entry name" value="ER"/>
</dbReference>
<dbReference type="InterPro" id="IPR013154">
    <property type="entry name" value="ADH-like_N"/>
</dbReference>
<organism evidence="3 4">
    <name type="scientific">Actinoplanes regularis</name>
    <dbReference type="NCBI Taxonomy" id="52697"/>
    <lineage>
        <taxon>Bacteria</taxon>
        <taxon>Bacillati</taxon>
        <taxon>Actinomycetota</taxon>
        <taxon>Actinomycetes</taxon>
        <taxon>Micromonosporales</taxon>
        <taxon>Micromonosporaceae</taxon>
        <taxon>Actinoplanes</taxon>
    </lineage>
</organism>
<dbReference type="EMBL" id="FZNR01000012">
    <property type="protein sequence ID" value="SNS26492.1"/>
    <property type="molecule type" value="Genomic_DNA"/>
</dbReference>
<dbReference type="InterPro" id="IPR011032">
    <property type="entry name" value="GroES-like_sf"/>
</dbReference>
<dbReference type="PANTHER" id="PTHR44154">
    <property type="entry name" value="QUINONE OXIDOREDUCTASE"/>
    <property type="match status" value="1"/>
</dbReference>
<protein>
    <submittedName>
        <fullName evidence="3">NADPH:quinone reductase</fullName>
    </submittedName>
</protein>
<name>A0A239D2X1_9ACTN</name>
<gene>
    <name evidence="3" type="ORF">SAMN06264365_112226</name>
</gene>
<dbReference type="Gene3D" id="3.40.50.720">
    <property type="entry name" value="NAD(P)-binding Rossmann-like Domain"/>
    <property type="match status" value="1"/>
</dbReference>
<dbReference type="SUPFAM" id="SSF51735">
    <property type="entry name" value="NAD(P)-binding Rossmann-fold domains"/>
    <property type="match status" value="1"/>
</dbReference>
<dbReference type="Pfam" id="PF08240">
    <property type="entry name" value="ADH_N"/>
    <property type="match status" value="1"/>
</dbReference>
<dbReference type="CDD" id="cd05289">
    <property type="entry name" value="MDR_like_2"/>
    <property type="match status" value="1"/>
</dbReference>
<dbReference type="GO" id="GO:0016491">
    <property type="term" value="F:oxidoreductase activity"/>
    <property type="evidence" value="ECO:0007669"/>
    <property type="project" value="InterPro"/>
</dbReference>
<dbReference type="InterPro" id="IPR051603">
    <property type="entry name" value="Zinc-ADH_QOR/CCCR"/>
</dbReference>
<dbReference type="SUPFAM" id="SSF50129">
    <property type="entry name" value="GroES-like"/>
    <property type="match status" value="1"/>
</dbReference>
<dbReference type="Proteomes" id="UP000198415">
    <property type="component" value="Unassembled WGS sequence"/>
</dbReference>